<protein>
    <recommendedName>
        <fullName evidence="1">Cyclophilin-like domain-containing protein</fullName>
    </recommendedName>
</protein>
<dbReference type="SUPFAM" id="SSF50891">
    <property type="entry name" value="Cyclophilin-like"/>
    <property type="match status" value="1"/>
</dbReference>
<comment type="caution">
    <text evidence="2">The sequence shown here is derived from an EMBL/GenBank/DDBJ whole genome shotgun (WGS) entry which is preliminary data.</text>
</comment>
<feature type="domain" description="Cyclophilin-like" evidence="1">
    <location>
        <begin position="6"/>
        <end position="101"/>
    </location>
</feature>
<dbReference type="Gene3D" id="2.40.100.20">
    <property type="match status" value="1"/>
</dbReference>
<dbReference type="Proteomes" id="UP000231259">
    <property type="component" value="Unassembled WGS sequence"/>
</dbReference>
<evidence type="ECO:0000313" key="3">
    <source>
        <dbReference type="Proteomes" id="UP000231259"/>
    </source>
</evidence>
<evidence type="ECO:0000313" key="2">
    <source>
        <dbReference type="EMBL" id="PIL17865.1"/>
    </source>
</evidence>
<keyword evidence="3" id="KW-1185">Reference proteome</keyword>
<name>A0A2G8R8I3_9RHOB</name>
<organism evidence="2 3">
    <name type="scientific">Puniceibacterium antarcticum</name>
    <dbReference type="NCBI Taxonomy" id="1206336"/>
    <lineage>
        <taxon>Bacteria</taxon>
        <taxon>Pseudomonadati</taxon>
        <taxon>Pseudomonadota</taxon>
        <taxon>Alphaproteobacteria</taxon>
        <taxon>Rhodobacterales</taxon>
        <taxon>Paracoccaceae</taxon>
        <taxon>Puniceibacterium</taxon>
    </lineage>
</organism>
<dbReference type="Pfam" id="PF18050">
    <property type="entry name" value="Cyclophil_like2"/>
    <property type="match status" value="1"/>
</dbReference>
<gene>
    <name evidence="2" type="ORF">P775_22825</name>
</gene>
<dbReference type="RefSeq" id="WP_099912966.1">
    <property type="nucleotide sequence ID" value="NZ_AWWI01000151.1"/>
</dbReference>
<dbReference type="InterPro" id="IPR029000">
    <property type="entry name" value="Cyclophilin-like_dom_sf"/>
</dbReference>
<evidence type="ECO:0000259" key="1">
    <source>
        <dbReference type="Pfam" id="PF18050"/>
    </source>
</evidence>
<dbReference type="InterPro" id="IPR041183">
    <property type="entry name" value="Cyclophilin-like"/>
</dbReference>
<dbReference type="OrthoDB" id="5298378at2"/>
<dbReference type="EMBL" id="AWWI01000151">
    <property type="protein sequence ID" value="PIL17865.1"/>
    <property type="molecule type" value="Genomic_DNA"/>
</dbReference>
<reference evidence="2 3" key="1">
    <citation type="submission" date="2013-09" db="EMBL/GenBank/DDBJ databases">
        <title>Genome sequencing of Phaeobacter antarcticus sp. nov. SM1211.</title>
        <authorList>
            <person name="Zhang X.-Y."/>
            <person name="Liu C."/>
            <person name="Chen X.-L."/>
            <person name="Xie B.-B."/>
            <person name="Qin Q.-L."/>
            <person name="Rong J.-C."/>
            <person name="Zhang Y.-Z."/>
        </authorList>
    </citation>
    <scope>NUCLEOTIDE SEQUENCE [LARGE SCALE GENOMIC DNA]</scope>
    <source>
        <strain evidence="2 3">SM1211</strain>
    </source>
</reference>
<proteinExistence type="predicted"/>
<accession>A0A2G8R8I3</accession>
<sequence length="116" mass="12917">MKILFSFADQSFTATMDDTPSSRDLWDMLPLDLTAQDFSTNEKIATLPRKLSEEGAGPFTNPQPGDLCTYTPWGNLALFHAPYSYSPDLIRLGRLDGGVDPLRVRGTYPLHVSRLP</sequence>
<dbReference type="AlphaFoldDB" id="A0A2G8R8I3"/>